<evidence type="ECO:0000313" key="3">
    <source>
        <dbReference type="Proteomes" id="UP000287853"/>
    </source>
</evidence>
<dbReference type="Proteomes" id="UP000287853">
    <property type="component" value="Unassembled WGS sequence"/>
</dbReference>
<feature type="chain" id="PRO_5018527530" evidence="1">
    <location>
        <begin position="22"/>
        <end position="329"/>
    </location>
</feature>
<keyword evidence="3" id="KW-1185">Reference proteome</keyword>
<keyword evidence="1" id="KW-0732">Signal</keyword>
<accession>A0A3S3QCD4</accession>
<dbReference type="Gene3D" id="3.40.50.1400">
    <property type="match status" value="2"/>
</dbReference>
<dbReference type="EMBL" id="MTKO01000110">
    <property type="protein sequence ID" value="RWX43774.1"/>
    <property type="molecule type" value="Genomic_DNA"/>
</dbReference>
<dbReference type="AlphaFoldDB" id="A0A3S3QCD4"/>
<gene>
    <name evidence="2" type="ORF">H206_02493</name>
</gene>
<comment type="caution">
    <text evidence="2">The sequence shown here is derived from an EMBL/GenBank/DDBJ whole genome shotgun (WGS) entry which is preliminary data.</text>
</comment>
<evidence type="ECO:0000313" key="2">
    <source>
        <dbReference type="EMBL" id="RWX43774.1"/>
    </source>
</evidence>
<dbReference type="InterPro" id="IPR010388">
    <property type="entry name" value="Anaerobic_Co-chelatase"/>
</dbReference>
<feature type="signal peptide" evidence="1">
    <location>
        <begin position="1"/>
        <end position="21"/>
    </location>
</feature>
<dbReference type="SUPFAM" id="SSF53800">
    <property type="entry name" value="Chelatase"/>
    <property type="match status" value="1"/>
</dbReference>
<keyword evidence="2" id="KW-0456">Lyase</keyword>
<reference evidence="2 3" key="1">
    <citation type="submission" date="2017-01" db="EMBL/GenBank/DDBJ databases">
        <title>The cable genome- insights into the physiology and evolution of filamentous bacteria capable of sulfide oxidation via long distance electron transfer.</title>
        <authorList>
            <person name="Schreiber L."/>
            <person name="Bjerg J.T."/>
            <person name="Boggild A."/>
            <person name="Van De Vossenberg J."/>
            <person name="Meysman F."/>
            <person name="Nielsen L.P."/>
            <person name="Schramm A."/>
            <person name="Kjeldsen K.U."/>
        </authorList>
    </citation>
    <scope>NUCLEOTIDE SEQUENCE [LARGE SCALE GENOMIC DNA]</scope>
    <source>
        <strain evidence="2">MCF</strain>
    </source>
</reference>
<dbReference type="GO" id="GO:0019251">
    <property type="term" value="P:anaerobic cobalamin biosynthetic process"/>
    <property type="evidence" value="ECO:0007669"/>
    <property type="project" value="InterPro"/>
</dbReference>
<name>A0A3S3QCD4_9BACT</name>
<dbReference type="Pfam" id="PF06180">
    <property type="entry name" value="CbiK"/>
    <property type="match status" value="1"/>
</dbReference>
<dbReference type="GO" id="GO:0016852">
    <property type="term" value="F:sirohydrochlorin cobaltochelatase activity"/>
    <property type="evidence" value="ECO:0007669"/>
    <property type="project" value="UniProtKB-EC"/>
</dbReference>
<dbReference type="EC" id="4.99.1.3" evidence="2"/>
<sequence length="329" mass="36279">MKLRSFFLIMLLLCSTTTGLASEGWKVKHKNAIVLAMFGTTVEPALQGLLNIRTKMMEKYPETPVKIAFTSNIIRKKWQGRSEDPSYRKAHPEIPEEVLHVKTVLATIADLQNVGYDTIVLQPTHIAMGEEFLDLGTYVDSLMRLGTIKKKKYKPFHKVVLGRPALGTYGLNHPYAEDITAAAKALAADAELAAKENAALVYMGHGNNHFPSGGAYLELADRMRQLYPEVVTLIGNVEGFPALEDVIDKLKMRGVKKVMLKPCMVVAGDHAMNDMAGTDPEEPSWQMILEKKGFEVVTVKKGLGELDAFADIFVEHAGDAAVDAEIVLK</sequence>
<evidence type="ECO:0000256" key="1">
    <source>
        <dbReference type="SAM" id="SignalP"/>
    </source>
</evidence>
<proteinExistence type="predicted"/>
<protein>
    <submittedName>
        <fullName evidence="2">Sirohydrochlorin cobaltochelatase</fullName>
        <ecNumber evidence="2">4.99.1.3</ecNumber>
    </submittedName>
</protein>
<organism evidence="2 3">
    <name type="scientific">Candidatus Electrothrix aarhusensis</name>
    <dbReference type="NCBI Taxonomy" id="1859131"/>
    <lineage>
        <taxon>Bacteria</taxon>
        <taxon>Pseudomonadati</taxon>
        <taxon>Thermodesulfobacteriota</taxon>
        <taxon>Desulfobulbia</taxon>
        <taxon>Desulfobulbales</taxon>
        <taxon>Desulfobulbaceae</taxon>
        <taxon>Candidatus Electrothrix</taxon>
    </lineage>
</organism>
<dbReference type="CDD" id="cd03413">
    <property type="entry name" value="CbiK_C"/>
    <property type="match status" value="1"/>
</dbReference>